<dbReference type="FunFam" id="3.40.50.300:FF:000446">
    <property type="entry name" value="ATP-dependent RNA helicase SUPV3L1, mitochondrial"/>
    <property type="match status" value="1"/>
</dbReference>
<keyword evidence="7" id="KW-0378">Hydrolase</keyword>
<dbReference type="PROSITE" id="PS51194">
    <property type="entry name" value="HELICASE_CTER"/>
    <property type="match status" value="1"/>
</dbReference>
<dbReference type="VEuPathDB" id="VectorBase:AGAP003508"/>
<name>Q7QH43_ANOGA</name>
<keyword evidence="11" id="KW-0496">Mitochondrion</keyword>
<evidence type="ECO:0000256" key="7">
    <source>
        <dbReference type="ARBA" id="ARBA00022801"/>
    </source>
</evidence>
<proteinExistence type="inferred from homology"/>
<dbReference type="OMA" id="QPANWYT"/>
<dbReference type="Gene3D" id="3.40.50.300">
    <property type="entry name" value="P-loop containing nucleotide triphosphate hydrolases"/>
    <property type="match status" value="2"/>
</dbReference>
<evidence type="ECO:0000256" key="13">
    <source>
        <dbReference type="ARBA" id="ARBA00059581"/>
    </source>
</evidence>
<dbReference type="PhylomeDB" id="Q7QH43"/>
<dbReference type="InterPro" id="IPR044774">
    <property type="entry name" value="Suv3_DEXQc"/>
</dbReference>
<evidence type="ECO:0000256" key="11">
    <source>
        <dbReference type="ARBA" id="ARBA00023128"/>
    </source>
</evidence>
<dbReference type="GO" id="GO:0005739">
    <property type="term" value="C:mitochondrion"/>
    <property type="evidence" value="ECO:0007669"/>
    <property type="project" value="UniProtKB-SubCell"/>
</dbReference>
<dbReference type="SMART" id="SM00490">
    <property type="entry name" value="HELICc"/>
    <property type="match status" value="1"/>
</dbReference>
<dbReference type="InterPro" id="IPR041453">
    <property type="entry name" value="Suv3_N"/>
</dbReference>
<dbReference type="CDD" id="cd18805">
    <property type="entry name" value="SF2_C_suv3"/>
    <property type="match status" value="1"/>
</dbReference>
<comment type="caution">
    <text evidence="17">The sequence shown here is derived from an EMBL/GenBank/DDBJ whole genome shotgun (WGS) entry which is preliminary data.</text>
</comment>
<dbReference type="SUPFAM" id="SSF52540">
    <property type="entry name" value="P-loop containing nucleoside triphosphate hydrolases"/>
    <property type="match status" value="2"/>
</dbReference>
<dbReference type="Gene3D" id="1.20.272.40">
    <property type="match status" value="1"/>
</dbReference>
<comment type="subcellular location">
    <subcellularLocation>
        <location evidence="3">Mitochondrion</location>
    </subcellularLocation>
</comment>
<comment type="similarity">
    <text evidence="4">Belongs to the helicase family.</text>
</comment>
<dbReference type="eggNOG" id="KOG0953">
    <property type="taxonomic scope" value="Eukaryota"/>
</dbReference>
<dbReference type="Pfam" id="PF12513">
    <property type="entry name" value="SUV3_C"/>
    <property type="match status" value="1"/>
</dbReference>
<feature type="compositionally biased region" description="Basic residues" evidence="15">
    <location>
        <begin position="808"/>
        <end position="819"/>
    </location>
</feature>
<dbReference type="PaxDb" id="7165-AGAP003508-PA"/>
<dbReference type="Pfam" id="PF22527">
    <property type="entry name" value="DEXQc_Suv3"/>
    <property type="match status" value="1"/>
</dbReference>
<dbReference type="InParanoid" id="Q7QH43"/>
<dbReference type="HOGENOM" id="CLU_010647_3_2_1"/>
<feature type="region of interest" description="Disordered" evidence="15">
    <location>
        <begin position="732"/>
        <end position="756"/>
    </location>
</feature>
<dbReference type="PANTHER" id="PTHR12131:SF1">
    <property type="entry name" value="ATP-DEPENDENT RNA HELICASE SUPV3L1, MITOCHONDRIAL-RELATED"/>
    <property type="match status" value="1"/>
</dbReference>
<protein>
    <recommendedName>
        <fullName evidence="14">ATP-dependent RNA helicase SUV3 homolog, mitochondrial</fullName>
        <ecNumber evidence="5">3.6.4.13</ecNumber>
    </recommendedName>
</protein>
<feature type="domain" description="Helicase C-terminal" evidence="16">
    <location>
        <begin position="346"/>
        <end position="511"/>
    </location>
</feature>
<comment type="catalytic activity">
    <reaction evidence="12">
        <text>ATP + H2O = ADP + phosphate + H(+)</text>
        <dbReference type="Rhea" id="RHEA:13065"/>
        <dbReference type="ChEBI" id="CHEBI:15377"/>
        <dbReference type="ChEBI" id="CHEBI:15378"/>
        <dbReference type="ChEBI" id="CHEBI:30616"/>
        <dbReference type="ChEBI" id="CHEBI:43474"/>
        <dbReference type="ChEBI" id="CHEBI:456216"/>
        <dbReference type="EC" id="3.6.4.13"/>
    </reaction>
</comment>
<reference evidence="17" key="2">
    <citation type="submission" date="2002-03" db="EMBL/GenBank/DDBJ databases">
        <authorList>
            <consortium name="The Anopheles Genome Sequencing Consortium"/>
        </authorList>
    </citation>
    <scope>NUCLEOTIDE SEQUENCE</scope>
    <source>
        <strain evidence="17">PEST</strain>
    </source>
</reference>
<dbReference type="GO" id="GO:0016787">
    <property type="term" value="F:hydrolase activity"/>
    <property type="evidence" value="ECO:0007669"/>
    <property type="project" value="UniProtKB-KW"/>
</dbReference>
<evidence type="ECO:0000256" key="1">
    <source>
        <dbReference type="ARBA" id="ARBA00001936"/>
    </source>
</evidence>
<evidence type="ECO:0000256" key="8">
    <source>
        <dbReference type="ARBA" id="ARBA00022806"/>
    </source>
</evidence>
<dbReference type="Pfam" id="PF18114">
    <property type="entry name" value="Suv3_N"/>
    <property type="match status" value="1"/>
</dbReference>
<dbReference type="FunFam" id="3.40.50.300:FF:000269">
    <property type="entry name" value="ATP-dependent RNA helicase SUPV3L1, mitochondrial"/>
    <property type="match status" value="1"/>
</dbReference>
<evidence type="ECO:0000256" key="6">
    <source>
        <dbReference type="ARBA" id="ARBA00022741"/>
    </source>
</evidence>
<evidence type="ECO:0000256" key="3">
    <source>
        <dbReference type="ARBA" id="ARBA00004173"/>
    </source>
</evidence>
<reference evidence="17" key="4">
    <citation type="journal article" date="2007" name="Genome Biol.">
        <title>Update of the Anopheles gambiae PEST genome assembly.</title>
        <authorList>
            <person name="Sharakhova M.V."/>
            <person name="Hammond M.P."/>
            <person name="Lobo N.F."/>
            <person name="Krzywinski J."/>
            <person name="Unger M.F."/>
            <person name="Hillenmeyer M.E."/>
            <person name="Bruggner R.V."/>
            <person name="Birney E."/>
            <person name="Collins F.H."/>
        </authorList>
    </citation>
    <scope>NUCLEOTIDE SEQUENCE</scope>
    <source>
        <strain evidence="17">PEST</strain>
    </source>
</reference>
<dbReference type="CDD" id="cd17913">
    <property type="entry name" value="DEXQc_Suv3"/>
    <property type="match status" value="1"/>
</dbReference>
<dbReference type="InterPro" id="IPR041082">
    <property type="entry name" value="Suv3_C_1"/>
</dbReference>
<evidence type="ECO:0000256" key="14">
    <source>
        <dbReference type="ARBA" id="ARBA00069703"/>
    </source>
</evidence>
<comment type="cofactor">
    <cofactor evidence="1">
        <name>Mn(2+)</name>
        <dbReference type="ChEBI" id="CHEBI:29035"/>
    </cofactor>
</comment>
<feature type="region of interest" description="Disordered" evidence="15">
    <location>
        <begin position="775"/>
        <end position="819"/>
    </location>
</feature>
<dbReference type="EMBL" id="AAAB01008820">
    <property type="protein sequence ID" value="EAA05399.5"/>
    <property type="molecule type" value="Genomic_DNA"/>
</dbReference>
<dbReference type="GO" id="GO:0005524">
    <property type="term" value="F:ATP binding"/>
    <property type="evidence" value="ECO:0007669"/>
    <property type="project" value="UniProtKB-KW"/>
</dbReference>
<dbReference type="PANTHER" id="PTHR12131">
    <property type="entry name" value="ATP-DEPENDENT RNA AND DNA HELICASE"/>
    <property type="match status" value="1"/>
</dbReference>
<evidence type="ECO:0000256" key="5">
    <source>
        <dbReference type="ARBA" id="ARBA00012552"/>
    </source>
</evidence>
<keyword evidence="9" id="KW-0067">ATP-binding</keyword>
<keyword evidence="10" id="KW-0809">Transit peptide</keyword>
<evidence type="ECO:0000313" key="17">
    <source>
        <dbReference type="EMBL" id="EAA05399.5"/>
    </source>
</evidence>
<evidence type="ECO:0000256" key="9">
    <source>
        <dbReference type="ARBA" id="ARBA00022840"/>
    </source>
</evidence>
<dbReference type="InterPro" id="IPR055206">
    <property type="entry name" value="DEXQc_SUV3"/>
</dbReference>
<evidence type="ECO:0000256" key="2">
    <source>
        <dbReference type="ARBA" id="ARBA00001946"/>
    </source>
</evidence>
<dbReference type="STRING" id="7165.Q7QH43"/>
<dbReference type="FunFam" id="1.10.1740.140:FF:000001">
    <property type="entry name" value="ATP-dependent RNA helicase SUPV3L1, mitochondrial"/>
    <property type="match status" value="1"/>
</dbReference>
<dbReference type="GO" id="GO:0003724">
    <property type="term" value="F:RNA helicase activity"/>
    <property type="evidence" value="ECO:0007669"/>
    <property type="project" value="UniProtKB-EC"/>
</dbReference>
<dbReference type="AlphaFoldDB" id="Q7QH43"/>
<comment type="function">
    <text evidence="13">Major helicase player in mitochondrial RNA metabolism and maintenance. Likely component of the mitochondrial degradosome (mtEXO) complex, that degrades 3' overhang double-stranded RNA with a 3'-to-5' directionality in an ATP-dependent manner. ATPase and ATP-dependent multisubstrate helicase, able to unwind double-stranded (ds) DNA and RNA, and RNA/DNA heteroduplexes in the 5'-to-3' direction. Regulates mRNA stability and is required for the correct processing and maturation of mitochondrial transcripts.</text>
</comment>
<reference evidence="17" key="3">
    <citation type="journal article" date="2004" name="Trends Parasitol.">
        <title>The Anopheles gambiae genome: an update.</title>
        <authorList>
            <person name="Mongin E."/>
            <person name="Louis C."/>
            <person name="Holt R.A."/>
            <person name="Birney E."/>
            <person name="Collins F.H."/>
        </authorList>
    </citation>
    <scope>NUCLEOTIDE SEQUENCE</scope>
    <source>
        <strain evidence="17">PEST</strain>
    </source>
</reference>
<dbReference type="FunCoup" id="Q7QH43">
    <property type="interactions" value="2098"/>
</dbReference>
<dbReference type="InterPro" id="IPR022192">
    <property type="entry name" value="SUV3_C"/>
</dbReference>
<accession>Q7QH43</accession>
<dbReference type="Pfam" id="PF18147">
    <property type="entry name" value="Suv3_C_1"/>
    <property type="match status" value="1"/>
</dbReference>
<dbReference type="VEuPathDB" id="VectorBase:AGAMI1_009584"/>
<dbReference type="Gene3D" id="1.20.58.1080">
    <property type="match status" value="1"/>
</dbReference>
<sequence length="819" mass="91503">MLVNGPRWTRCCRAMLNSVHSVSRGTVGVRRTLLHPGSPATTGTSYRGKKDDTRLFTPIPIRPSPDDINVGAELTGALDKAEMLKVILKFSNRKEIKFLCLENGIDSNLQQQAFVSFRKYCLDTDALPADLHVVLSDILQGAGHVDDIFPYFLRHVKQIFPHLECMDDLKKISDLRQPANWYPSARGMNRKVIFHSGPTNSGKTYHAMERFLAAKSGVYCGPLKLLASEVYNKSNQRGTACDLVTGEERKFANPEGKPSAHVACTVEMTSINTPYEVAVIDEIQLLKDVGRGWAWTRAFLGLMAEEIHVCGEPGTADLLQKLCETTHESLEVRNYKRLTPLHIEEQALQTLDNVLPGDCIVCFSKNDIYAVSREIEARGKEVAVIYGGLPPGTKLAQAAKFNDPNNSCKVLVATDAIGMGLNLSIRRVIFYSMIKPTMNQKGEKEMDTISVSAALQIAGRAGRYGMKWEEGYVTTFKAEDLPTLKGILGQTPDPLTQAGLHPTADMIELYAYHLPNATLSNLMEIFVSLSTVDDSLYFMCNTEDFKFLAETIQHVPLPLRARYIFCCAPINRNMPFVCSMFLKYARRYSRNEPVTFDWLCNQCGWPFQLPRTIIDLVHLEAVFDVLDLYLWLSYRFPDLFPDEKLVRDIQRELDDIIQQGVFQITKLLKNSETAVSTNTPDEDSFVMRQKKSKYYREAGAGAGGTRGRLTERLLAQGLLTPAMLQELKQEWDQQAKRTGKGGGGADDEDDPFDGTRGRLTERLLAQGLLTPAMLQELKQEWDQQANVTGKGGGGADDEDDPFDGGKKGPGRRKGSRKMK</sequence>
<dbReference type="InterPro" id="IPR001650">
    <property type="entry name" value="Helicase_C-like"/>
</dbReference>
<comment type="cofactor">
    <cofactor evidence="2">
        <name>Mg(2+)</name>
        <dbReference type="ChEBI" id="CHEBI:18420"/>
    </cofactor>
</comment>
<reference evidence="17" key="5">
    <citation type="submission" date="2011-05" db="EMBL/GenBank/DDBJ databases">
        <authorList>
            <consortium name="VectorBase"/>
        </authorList>
    </citation>
    <scope>NUCLEOTIDE SEQUENCE</scope>
    <source>
        <strain evidence="17">PEST</strain>
    </source>
</reference>
<keyword evidence="8" id="KW-0347">Helicase</keyword>
<dbReference type="Gene3D" id="1.10.1740.140">
    <property type="match status" value="1"/>
</dbReference>
<dbReference type="FunFam" id="1.20.58.1080:FF:000001">
    <property type="entry name" value="ATP-dependent RNA helicase SUPV3L1, mitochondrial"/>
    <property type="match status" value="1"/>
</dbReference>
<organism evidence="17">
    <name type="scientific">Anopheles gambiae</name>
    <name type="common">African malaria mosquito</name>
    <dbReference type="NCBI Taxonomy" id="7165"/>
    <lineage>
        <taxon>Eukaryota</taxon>
        <taxon>Metazoa</taxon>
        <taxon>Ecdysozoa</taxon>
        <taxon>Arthropoda</taxon>
        <taxon>Hexapoda</taxon>
        <taxon>Insecta</taxon>
        <taxon>Pterygota</taxon>
        <taxon>Neoptera</taxon>
        <taxon>Endopterygota</taxon>
        <taxon>Diptera</taxon>
        <taxon>Nematocera</taxon>
        <taxon>Culicoidea</taxon>
        <taxon>Culicidae</taxon>
        <taxon>Anophelinae</taxon>
        <taxon>Anopheles</taxon>
    </lineage>
</organism>
<evidence type="ECO:0000256" key="15">
    <source>
        <dbReference type="SAM" id="MobiDB-lite"/>
    </source>
</evidence>
<evidence type="ECO:0000259" key="16">
    <source>
        <dbReference type="PROSITE" id="PS51194"/>
    </source>
</evidence>
<dbReference type="InterPro" id="IPR050699">
    <property type="entry name" value="RNA-DNA_Helicase"/>
</dbReference>
<keyword evidence="6" id="KW-0547">Nucleotide-binding</keyword>
<dbReference type="Pfam" id="PF00271">
    <property type="entry name" value="Helicase_C"/>
    <property type="match status" value="1"/>
</dbReference>
<reference evidence="17" key="1">
    <citation type="journal article" date="2002" name="Science">
        <title>The genome sequence of the malaria mosquito Anopheles gambiae.</title>
        <authorList>
            <person name="Holt R.A."/>
            <person name="Subramanian G.M."/>
            <person name="Halpern A."/>
            <person name="Sutton G.G."/>
            <person name="Charlab R."/>
            <person name="Nusskern D.R."/>
            <person name="Wincker P."/>
            <person name="Clark A.G."/>
            <person name="Ribeiro J.M."/>
            <person name="Wides R."/>
            <person name="Salzberg S.L."/>
            <person name="Loftus B."/>
            <person name="Yandell M."/>
            <person name="Majoros W.H."/>
            <person name="Rusch D.B."/>
            <person name="Lai Z."/>
            <person name="Kraft C.L."/>
            <person name="Abril J.F."/>
            <person name="Anthouard V."/>
            <person name="Arensburger P."/>
            <person name="Atkinson P.W."/>
            <person name="Baden H."/>
            <person name="de Berardinis V."/>
            <person name="Baldwin D."/>
            <person name="Benes V."/>
            <person name="Biedler J."/>
            <person name="Blass C."/>
            <person name="Bolanos R."/>
            <person name="Boscus D."/>
            <person name="Barnstead M."/>
            <person name="Cai S."/>
            <person name="Center A."/>
            <person name="Chaturverdi K."/>
            <person name="Christophides G.K."/>
            <person name="Chrystal M.A."/>
            <person name="Clamp M."/>
            <person name="Cravchik A."/>
            <person name="Curwen V."/>
            <person name="Dana A."/>
            <person name="Delcher A."/>
            <person name="Dew I."/>
            <person name="Evans C.A."/>
            <person name="Flanigan M."/>
            <person name="Grundschober-Freimoser A."/>
            <person name="Friedli L."/>
            <person name="Gu Z."/>
            <person name="Guan P."/>
            <person name="Guigo R."/>
            <person name="Hillenmeyer M.E."/>
            <person name="Hladun S.L."/>
            <person name="Hogan J.R."/>
            <person name="Hong Y.S."/>
            <person name="Hoover J."/>
            <person name="Jaillon O."/>
            <person name="Ke Z."/>
            <person name="Kodira C."/>
            <person name="Kokoza E."/>
            <person name="Koutsos A."/>
            <person name="Letunic I."/>
            <person name="Levitsky A."/>
            <person name="Liang Y."/>
            <person name="Lin J.J."/>
            <person name="Lobo N.F."/>
            <person name="Lopez J.R."/>
            <person name="Malek J.A."/>
            <person name="McIntosh T.C."/>
            <person name="Meister S."/>
            <person name="Miller J."/>
            <person name="Mobarry C."/>
            <person name="Mongin E."/>
            <person name="Murphy S.D."/>
            <person name="O'Brochta D.A."/>
            <person name="Pfannkoch C."/>
            <person name="Qi R."/>
            <person name="Regier M.A."/>
            <person name="Remington K."/>
            <person name="Shao H."/>
            <person name="Sharakhova M.V."/>
            <person name="Sitter C.D."/>
            <person name="Shetty J."/>
            <person name="Smith T.J."/>
            <person name="Strong R."/>
            <person name="Sun J."/>
            <person name="Thomasova D."/>
            <person name="Ton L.Q."/>
            <person name="Topalis P."/>
            <person name="Tu Z."/>
            <person name="Unger M.F."/>
            <person name="Walenz B."/>
            <person name="Wang A."/>
            <person name="Wang J."/>
            <person name="Wang M."/>
            <person name="Wang X."/>
            <person name="Woodford K.J."/>
            <person name="Wortman J.R."/>
            <person name="Wu M."/>
            <person name="Yao A."/>
            <person name="Zdobnov E.M."/>
            <person name="Zhang H."/>
            <person name="Zhao Q."/>
            <person name="Zhao S."/>
            <person name="Zhu S.C."/>
            <person name="Zhimulev I."/>
            <person name="Coluzzi M."/>
            <person name="della Torre A."/>
            <person name="Roth C.W."/>
            <person name="Louis C."/>
            <person name="Kalush F."/>
            <person name="Mural R.J."/>
            <person name="Myers E.W."/>
            <person name="Adams M.D."/>
            <person name="Smith H.O."/>
            <person name="Broder S."/>
            <person name="Gardner M.J."/>
            <person name="Fraser C.M."/>
            <person name="Birney E."/>
            <person name="Bork P."/>
            <person name="Brey P.T."/>
            <person name="Venter J.C."/>
            <person name="Weissenbach J."/>
            <person name="Kafatos F.C."/>
            <person name="Collins F.H."/>
            <person name="Hoffman S.L."/>
        </authorList>
    </citation>
    <scope>NUCLEOTIDE SEQUENCE [LARGE SCALE GENOMIC DNA]</scope>
    <source>
        <strain evidence="17">PEST</strain>
    </source>
</reference>
<evidence type="ECO:0000256" key="10">
    <source>
        <dbReference type="ARBA" id="ARBA00022946"/>
    </source>
</evidence>
<evidence type="ECO:0000256" key="4">
    <source>
        <dbReference type="ARBA" id="ARBA00008708"/>
    </source>
</evidence>
<dbReference type="EC" id="3.6.4.13" evidence="5"/>
<evidence type="ECO:0000256" key="12">
    <source>
        <dbReference type="ARBA" id="ARBA00047984"/>
    </source>
</evidence>
<dbReference type="InterPro" id="IPR027417">
    <property type="entry name" value="P-loop_NTPase"/>
</dbReference>
<gene>
    <name evidence="17" type="ORF">AgaP_AGAP003508</name>
</gene>